<feature type="compositionally biased region" description="Pro residues" evidence="7">
    <location>
        <begin position="506"/>
        <end position="521"/>
    </location>
</feature>
<keyword evidence="10" id="KW-1185">Reference proteome</keyword>
<dbReference type="CDD" id="cd00202">
    <property type="entry name" value="ZnF_GATA"/>
    <property type="match status" value="1"/>
</dbReference>
<dbReference type="GO" id="GO:0045944">
    <property type="term" value="P:positive regulation of transcription by RNA polymerase II"/>
    <property type="evidence" value="ECO:0007669"/>
    <property type="project" value="TreeGrafter"/>
</dbReference>
<feature type="compositionally biased region" description="Low complexity" evidence="7">
    <location>
        <begin position="320"/>
        <end position="336"/>
    </location>
</feature>
<name>M3HM35_CANMX</name>
<dbReference type="PANTHER" id="PTHR10071">
    <property type="entry name" value="TRANSCRIPTION FACTOR GATA FAMILY MEMBER"/>
    <property type="match status" value="1"/>
</dbReference>
<organism evidence="9 10">
    <name type="scientific">Candida maltosa (strain Xu316)</name>
    <name type="common">Yeast</name>
    <dbReference type="NCBI Taxonomy" id="1245528"/>
    <lineage>
        <taxon>Eukaryota</taxon>
        <taxon>Fungi</taxon>
        <taxon>Dikarya</taxon>
        <taxon>Ascomycota</taxon>
        <taxon>Saccharomycotina</taxon>
        <taxon>Pichiomycetes</taxon>
        <taxon>Debaryomycetaceae</taxon>
        <taxon>Candida/Lodderomyces clade</taxon>
        <taxon>Candida</taxon>
    </lineage>
</organism>
<dbReference type="FunFam" id="3.30.50.10:FF:000007">
    <property type="entry name" value="Nitrogen regulatory AreA, N-terminal"/>
    <property type="match status" value="1"/>
</dbReference>
<dbReference type="GO" id="GO:0000122">
    <property type="term" value="P:negative regulation of transcription by RNA polymerase II"/>
    <property type="evidence" value="ECO:0007669"/>
    <property type="project" value="TreeGrafter"/>
</dbReference>
<feature type="region of interest" description="Disordered" evidence="7">
    <location>
        <begin position="1"/>
        <end position="40"/>
    </location>
</feature>
<dbReference type="OMA" id="HVLQTHQ"/>
<evidence type="ECO:0000313" key="9">
    <source>
        <dbReference type="EMBL" id="EMG48502.1"/>
    </source>
</evidence>
<evidence type="ECO:0000313" key="10">
    <source>
        <dbReference type="Proteomes" id="UP000011777"/>
    </source>
</evidence>
<dbReference type="PROSITE" id="PS50114">
    <property type="entry name" value="GATA_ZN_FINGER_2"/>
    <property type="match status" value="1"/>
</dbReference>
<feature type="compositionally biased region" description="Low complexity" evidence="7">
    <location>
        <begin position="150"/>
        <end position="159"/>
    </location>
</feature>
<feature type="region of interest" description="Disordered" evidence="7">
    <location>
        <begin position="501"/>
        <end position="613"/>
    </location>
</feature>
<sequence>MSMSEIQQRPQPPTTTTTTSGGVTNVSSTSSTRSPSPPINSIVKHELVEQKAKSIQVSPIVPQQQQLPTPPVKTAASAAAASVKSTPAKVNMSGPICGNCQTQTTPLWRRDESGQVLCNACGLFLKLHGRPRPISLKTDTIKSRNRVKQSGTSSGKSTGPNTPELKSKEGKNGKKSPKPKKKSNNTGANSNENNTLTPLLPATANNTPSSFKSSNSSQTSLHNHHHLPNHVLQTHQVPLHYPSSTPTQFAPGLQRITSPLMLSTSSAVRNEPSDRKLTPIQAAAGALENMSNELGPSATFKKGTSNINGISLMNNRKNDSTSSSGSSSIFSSVAPSAPKLPALGSKIPSPVASRPYSRSSTPLQTLPPLHKMASSDSSLPSIHNISSFSHGTNNDNQKPFNQQQQQNNNHSPNNNNNQDGSNNNNNENNNNNNGGNSFTGNAHEVTLLKTRISELELVNDLYRTRIMELEAMEQAARLRENSMKKRLEEVMNLQASYQQLSGVNPMQPPMPPSMPAPPPPVQQYHTEPSQQQQQQQPPSLQPQQSVSTTTTSQPQQSMPTSTLDTRPMDNVKYTNESNVSTSSIQQNEQIVLPPIKRDRDDDSDESNKKPKLS</sequence>
<feature type="compositionally biased region" description="Polar residues" evidence="7">
    <location>
        <begin position="374"/>
        <end position="392"/>
    </location>
</feature>
<reference evidence="9 10" key="1">
    <citation type="submission" date="2013-02" db="EMBL/GenBank/DDBJ databases">
        <title>Genome sequence of Candida maltosa Xu316, a potential industrial strain for xylitol and ethanol production.</title>
        <authorList>
            <person name="Yu J."/>
            <person name="Wang Q."/>
            <person name="Geng X."/>
            <person name="Bao W."/>
            <person name="He P."/>
            <person name="Cai J."/>
        </authorList>
    </citation>
    <scope>NUCLEOTIDE SEQUENCE [LARGE SCALE GENOMIC DNA]</scope>
    <source>
        <strain evidence="10">Xu316</strain>
    </source>
</reference>
<evidence type="ECO:0000256" key="3">
    <source>
        <dbReference type="ARBA" id="ARBA00022771"/>
    </source>
</evidence>
<feature type="region of interest" description="Disordered" evidence="7">
    <location>
        <begin position="135"/>
        <end position="223"/>
    </location>
</feature>
<dbReference type="STRING" id="1245528.M3HM35"/>
<dbReference type="InterPro" id="IPR013088">
    <property type="entry name" value="Znf_NHR/GATA"/>
</dbReference>
<evidence type="ECO:0000256" key="1">
    <source>
        <dbReference type="ARBA" id="ARBA00004123"/>
    </source>
</evidence>
<dbReference type="InterPro" id="IPR039355">
    <property type="entry name" value="Transcription_factor_GATA"/>
</dbReference>
<dbReference type="InterPro" id="IPR056998">
    <property type="entry name" value="Asd-4/GZF3_helical"/>
</dbReference>
<dbReference type="AlphaFoldDB" id="M3HM35"/>
<dbReference type="GO" id="GO:0008270">
    <property type="term" value="F:zinc ion binding"/>
    <property type="evidence" value="ECO:0007669"/>
    <property type="project" value="UniProtKB-KW"/>
</dbReference>
<evidence type="ECO:0000256" key="6">
    <source>
        <dbReference type="PROSITE-ProRule" id="PRU00094"/>
    </source>
</evidence>
<evidence type="ECO:0000256" key="7">
    <source>
        <dbReference type="SAM" id="MobiDB-lite"/>
    </source>
</evidence>
<feature type="compositionally biased region" description="Low complexity" evidence="7">
    <location>
        <begin position="209"/>
        <end position="221"/>
    </location>
</feature>
<keyword evidence="2" id="KW-0479">Metal-binding</keyword>
<gene>
    <name evidence="9" type="ORF">G210_0927</name>
</gene>
<dbReference type="HOGENOM" id="CLU_027626_0_0_1"/>
<comment type="subcellular location">
    <subcellularLocation>
        <location evidence="1">Nucleus</location>
    </subcellularLocation>
</comment>
<dbReference type="PROSITE" id="PS00344">
    <property type="entry name" value="GATA_ZN_FINGER_1"/>
    <property type="match status" value="1"/>
</dbReference>
<dbReference type="Pfam" id="PF25026">
    <property type="entry name" value="Asd-4"/>
    <property type="match status" value="1"/>
</dbReference>
<keyword evidence="4" id="KW-0862">Zinc</keyword>
<evidence type="ECO:0000256" key="5">
    <source>
        <dbReference type="ARBA" id="ARBA00023242"/>
    </source>
</evidence>
<dbReference type="eggNOG" id="KOG1601">
    <property type="taxonomic scope" value="Eukaryota"/>
</dbReference>
<comment type="caution">
    <text evidence="9">The sequence shown here is derived from an EMBL/GenBank/DDBJ whole genome shotgun (WGS) entry which is preliminary data.</text>
</comment>
<evidence type="ECO:0000256" key="4">
    <source>
        <dbReference type="ARBA" id="ARBA00022833"/>
    </source>
</evidence>
<dbReference type="OrthoDB" id="515401at2759"/>
<dbReference type="PRINTS" id="PR00619">
    <property type="entry name" value="GATAZNFINGER"/>
</dbReference>
<dbReference type="GO" id="GO:0000978">
    <property type="term" value="F:RNA polymerase II cis-regulatory region sequence-specific DNA binding"/>
    <property type="evidence" value="ECO:0007669"/>
    <property type="project" value="TreeGrafter"/>
</dbReference>
<feature type="region of interest" description="Disordered" evidence="7">
    <location>
        <begin position="311"/>
        <end position="441"/>
    </location>
</feature>
<feature type="compositionally biased region" description="Basic residues" evidence="7">
    <location>
        <begin position="173"/>
        <end position="183"/>
    </location>
</feature>
<feature type="compositionally biased region" description="Low complexity" evidence="7">
    <location>
        <begin position="184"/>
        <end position="195"/>
    </location>
</feature>
<evidence type="ECO:0000259" key="8">
    <source>
        <dbReference type="PROSITE" id="PS50114"/>
    </source>
</evidence>
<protein>
    <submittedName>
        <fullName evidence="9">GATA zinc finger-like protein, putative</fullName>
    </submittedName>
</protein>
<keyword evidence="5" id="KW-0539">Nucleus</keyword>
<dbReference type="SMART" id="SM00401">
    <property type="entry name" value="ZnF_GATA"/>
    <property type="match status" value="1"/>
</dbReference>
<evidence type="ECO:0000256" key="2">
    <source>
        <dbReference type="ARBA" id="ARBA00022723"/>
    </source>
</evidence>
<dbReference type="SUPFAM" id="SSF57716">
    <property type="entry name" value="Glucocorticoid receptor-like (DNA-binding domain)"/>
    <property type="match status" value="1"/>
</dbReference>
<dbReference type="PANTHER" id="PTHR10071:SF281">
    <property type="entry name" value="BOX A-BINDING FACTOR-RELATED"/>
    <property type="match status" value="1"/>
</dbReference>
<dbReference type="Gene3D" id="3.30.50.10">
    <property type="entry name" value="Erythroid Transcription Factor GATA-1, subunit A"/>
    <property type="match status" value="1"/>
</dbReference>
<dbReference type="GO" id="GO:0005634">
    <property type="term" value="C:nucleus"/>
    <property type="evidence" value="ECO:0007669"/>
    <property type="project" value="UniProtKB-SubCell"/>
</dbReference>
<feature type="compositionally biased region" description="Low complexity" evidence="7">
    <location>
        <begin position="393"/>
        <end position="436"/>
    </location>
</feature>
<feature type="compositionally biased region" description="Basic and acidic residues" evidence="7">
    <location>
        <begin position="595"/>
        <end position="613"/>
    </location>
</feature>
<dbReference type="Pfam" id="PF00320">
    <property type="entry name" value="GATA"/>
    <property type="match status" value="1"/>
</dbReference>
<proteinExistence type="predicted"/>
<dbReference type="EMBL" id="AOGT01001088">
    <property type="protein sequence ID" value="EMG48502.1"/>
    <property type="molecule type" value="Genomic_DNA"/>
</dbReference>
<feature type="compositionally biased region" description="Low complexity" evidence="7">
    <location>
        <begin position="522"/>
        <end position="562"/>
    </location>
</feature>
<dbReference type="GO" id="GO:0000981">
    <property type="term" value="F:DNA-binding transcription factor activity, RNA polymerase II-specific"/>
    <property type="evidence" value="ECO:0007669"/>
    <property type="project" value="TreeGrafter"/>
</dbReference>
<keyword evidence="3 6" id="KW-0863">Zinc-finger</keyword>
<feature type="domain" description="GATA-type" evidence="8">
    <location>
        <begin position="91"/>
        <end position="144"/>
    </location>
</feature>
<feature type="compositionally biased region" description="Polar residues" evidence="7">
    <location>
        <begin position="572"/>
        <end position="589"/>
    </location>
</feature>
<feature type="compositionally biased region" description="Low complexity" evidence="7">
    <location>
        <begin position="14"/>
        <end position="40"/>
    </location>
</feature>
<dbReference type="InterPro" id="IPR000679">
    <property type="entry name" value="Znf_GATA"/>
</dbReference>
<dbReference type="Proteomes" id="UP000011777">
    <property type="component" value="Unassembled WGS sequence"/>
</dbReference>
<accession>M3HM35</accession>